<accession>A0ABV3LJI9</accession>
<protein>
    <submittedName>
        <fullName evidence="4">MobF family relaxase</fullName>
    </submittedName>
</protein>
<dbReference type="Gene3D" id="3.40.50.300">
    <property type="entry name" value="P-loop containing nucleotide triphosphate hydrolases"/>
    <property type="match status" value="2"/>
</dbReference>
<dbReference type="EMBL" id="JBFBMH010000008">
    <property type="protein sequence ID" value="MEW1974928.1"/>
    <property type="molecule type" value="Genomic_DNA"/>
</dbReference>
<dbReference type="NCBIfam" id="NF041492">
    <property type="entry name" value="MobF"/>
    <property type="match status" value="1"/>
</dbReference>
<proteinExistence type="predicted"/>
<feature type="compositionally biased region" description="Basic and acidic residues" evidence="2">
    <location>
        <begin position="1055"/>
        <end position="1064"/>
    </location>
</feature>
<dbReference type="InterPro" id="IPR027417">
    <property type="entry name" value="P-loop_NTPase"/>
</dbReference>
<feature type="region of interest" description="Disordered" evidence="2">
    <location>
        <begin position="1055"/>
        <end position="1078"/>
    </location>
</feature>
<reference evidence="4 5" key="1">
    <citation type="submission" date="2024-06" db="EMBL/GenBank/DDBJ databases">
        <title>The Natural Products Discovery Center: Release of the First 8490 Sequenced Strains for Exploring Actinobacteria Biosynthetic Diversity.</title>
        <authorList>
            <person name="Kalkreuter E."/>
            <person name="Kautsar S.A."/>
            <person name="Yang D."/>
            <person name="Bader C.D."/>
            <person name="Teijaro C.N."/>
            <person name="Fluegel L."/>
            <person name="Davis C.M."/>
            <person name="Simpson J.R."/>
            <person name="Lauterbach L."/>
            <person name="Steele A.D."/>
            <person name="Gui C."/>
            <person name="Meng S."/>
            <person name="Li G."/>
            <person name="Viehrig K."/>
            <person name="Ye F."/>
            <person name="Su P."/>
            <person name="Kiefer A.F."/>
            <person name="Nichols A."/>
            <person name="Cepeda A.J."/>
            <person name="Yan W."/>
            <person name="Fan B."/>
            <person name="Jiang Y."/>
            <person name="Adhikari A."/>
            <person name="Zheng C.-J."/>
            <person name="Schuster L."/>
            <person name="Cowan T.M."/>
            <person name="Smanski M.J."/>
            <person name="Chevrette M.G."/>
            <person name="De Carvalho L.P.S."/>
            <person name="Shen B."/>
        </authorList>
    </citation>
    <scope>NUCLEOTIDE SEQUENCE [LARGE SCALE GENOMIC DNA]</scope>
    <source>
        <strain evidence="4 5">NPDC077434</strain>
    </source>
</reference>
<dbReference type="InterPro" id="IPR014862">
    <property type="entry name" value="TrwC"/>
</dbReference>
<evidence type="ECO:0000313" key="5">
    <source>
        <dbReference type="Proteomes" id="UP001553715"/>
    </source>
</evidence>
<dbReference type="Proteomes" id="UP001553715">
    <property type="component" value="Unassembled WGS sequence"/>
</dbReference>
<gene>
    <name evidence="4" type="primary">mobF</name>
    <name evidence="4" type="ORF">AB0301_07630</name>
</gene>
<feature type="domain" description="TrwC relaxase" evidence="3">
    <location>
        <begin position="14"/>
        <end position="306"/>
    </location>
</feature>
<comment type="caution">
    <text evidence="4">The sequence shown here is derived from an EMBL/GenBank/DDBJ whole genome shotgun (WGS) entry which is preliminary data.</text>
</comment>
<dbReference type="Gene3D" id="2.30.30.940">
    <property type="match status" value="1"/>
</dbReference>
<dbReference type="SUPFAM" id="SSF55464">
    <property type="entry name" value="Origin of replication-binding domain, RBD-like"/>
    <property type="match status" value="1"/>
</dbReference>
<keyword evidence="1" id="KW-0175">Coiled coil</keyword>
<dbReference type="SUPFAM" id="SSF52540">
    <property type="entry name" value="P-loop containing nucleoside triphosphate hydrolases"/>
    <property type="match status" value="1"/>
</dbReference>
<dbReference type="RefSeq" id="WP_366232800.1">
    <property type="nucleotide sequence ID" value="NZ_JBFBMH010000008.1"/>
</dbReference>
<evidence type="ECO:0000259" key="3">
    <source>
        <dbReference type="Pfam" id="PF08751"/>
    </source>
</evidence>
<dbReference type="Pfam" id="PF13604">
    <property type="entry name" value="AAA_30"/>
    <property type="match status" value="1"/>
</dbReference>
<organism evidence="4 5">
    <name type="scientific">Microbacterium profundi</name>
    <dbReference type="NCBI Taxonomy" id="450380"/>
    <lineage>
        <taxon>Bacteria</taxon>
        <taxon>Bacillati</taxon>
        <taxon>Actinomycetota</taxon>
        <taxon>Actinomycetes</taxon>
        <taxon>Micrococcales</taxon>
        <taxon>Microbacteriaceae</taxon>
        <taxon>Microbacterium</taxon>
    </lineage>
</organism>
<evidence type="ECO:0000313" key="4">
    <source>
        <dbReference type="EMBL" id="MEW1974928.1"/>
    </source>
</evidence>
<sequence length="1147" mass="123862">MKGGVILFRGSGTDARRYLESDRSRADDYYLEGGTDLAEFAAVDAHGEVIGELGLTADEYAQWVDWTNPLTGESMGKPRLPGEGRRGSPRFAEMVVNAPKSLSIAAALHPDVSNALDAAQRNAAAEIRSWLGQHSVTRVGPRGRQEMVPVERLETVAVSHKTSRAGDPHRHIHFQIGTRVWAAGAWRGLDTGALFRQQGAIRALGTAVIAAHPQLAAVLDAHGLTLDPVTGEVAELAPYNTVMSKRGEQVARNLVKFEADWRAAHPGQESGPVVMSRLTAMAWDHERPHKKPAILGHETAWRAELDAAGYRPNPARVPVRAAASPDDLRVQLVASRALDRCAAAASTWTVHDVQEHVTRIITEAGVRANPDALRDLVALTTRLAVEDCLSVLPPDSVQPDHVAHLTTLHVVAVETNLRDRLTARATASNGQVPDVTRLADRRGLDPEQAQAAAAVAGTDPLVVVEGAAGAGKTTMLGAAIEAATSEGWHTRVVTPTKKAADVAAQELGVSTDSVAKLVHEHGWRWNRDGVWTRLAVGNTDPETGATYTGPSEAAQLVRGERIVVDEAGMLDQDTALALLTVADEHGATLALVGDRAQLPAVGRGSLLDMAAHLAPRVYDMTTVHRFADPEYAALTMQMRRGEHPALLFDRLHALGLVVLHESAEAVQEAIARDARDGDTITIATNDEARELNERIRDERVRAGVVDDARTTTGSDGLSIGRGDVIQTRRNDSDVQVANRQIWTVQAVGQDGTVWAKENSTGRRRQRIVRLPVEYVAEHTHLAYASTAYGVQGATVPGSHTVLSDALDAPGVYVGMTRGQETNRLHVVAADVDDVREQFTAALERDRADRGLVAATQVAREAVAGLAADGPVRLVNAERARLTEQIERADRAASWWKQAAGALGRQLREQRAEADQQEAIVTAAEATAARVRKEAAVPLIEQATADATARLAAQERMWAASAVRGTARRLGKRRTARAVVAASEEHRTIEAAGLERWNTLPETAAGVEAWATSVAHREADTDLRVTEARERADEARQEQHQLIVRQMQARADLRRQVFGDRKPSDPRAQAARWQKRGETARHDLAAIEALPPVEAAQLIRTRAAQEQAAREAAERALAERKARAAQFPDLSRRTSGRGPTPPSRGLGL</sequence>
<feature type="coiled-coil region" evidence="1">
    <location>
        <begin position="871"/>
        <end position="926"/>
    </location>
</feature>
<name>A0ABV3LJI9_9MICO</name>
<dbReference type="Pfam" id="PF08751">
    <property type="entry name" value="TrwC"/>
    <property type="match status" value="1"/>
</dbReference>
<feature type="region of interest" description="Disordered" evidence="2">
    <location>
        <begin position="1109"/>
        <end position="1147"/>
    </location>
</feature>
<feature type="compositionally biased region" description="Basic and acidic residues" evidence="2">
    <location>
        <begin position="1109"/>
        <end position="1121"/>
    </location>
</feature>
<keyword evidence="5" id="KW-1185">Reference proteome</keyword>
<evidence type="ECO:0000256" key="1">
    <source>
        <dbReference type="SAM" id="Coils"/>
    </source>
</evidence>
<evidence type="ECO:0000256" key="2">
    <source>
        <dbReference type="SAM" id="MobiDB-lite"/>
    </source>
</evidence>
<feature type="coiled-coil region" evidence="1">
    <location>
        <begin position="1017"/>
        <end position="1044"/>
    </location>
</feature>